<feature type="region of interest" description="Disordered" evidence="1">
    <location>
        <begin position="112"/>
        <end position="134"/>
    </location>
</feature>
<dbReference type="EMBL" id="NBNE01015577">
    <property type="protein sequence ID" value="OWY93718.1"/>
    <property type="molecule type" value="Genomic_DNA"/>
</dbReference>
<dbReference type="AlphaFoldDB" id="A0A225UL89"/>
<sequence>FDYEPRSEEKASDKGERIKICGTSYAVKRTEPTTTRLLDTEFDHDAKDEDDYVDDEFNAPVQGPDLHEDADVFVTKRGGVKSLSQNHGYEFEEAGKPEPAQDDIDELNDDLKESSTMTRSASQRTTKKDGNRPLINGDIPVANKTLGQCLNVILDTSSWIQLFTPKAARQAVWVELVEELSHPVNSTTHAYPSSTALADWTASEAGTELQRWKRKLKTAFGSKDVGIGQQPVARSAGARVNPPNIPLPRMPKKATRAVFGSAEQSPCFHDPRMVIPRSESRKARIAPEAEQTESTAITRPDTGRSSSRRQAADDGSSSDKDNPFYQDNEEKDATTGWCGRSITPFRGILDESENSMQLLRGFGYEMKDSISKDEAHLEFAE</sequence>
<feature type="non-terminal residue" evidence="2">
    <location>
        <position position="1"/>
    </location>
</feature>
<dbReference type="Proteomes" id="UP000198211">
    <property type="component" value="Unassembled WGS sequence"/>
</dbReference>
<feature type="compositionally biased region" description="Basic and acidic residues" evidence="1">
    <location>
        <begin position="278"/>
        <end position="287"/>
    </location>
</feature>
<evidence type="ECO:0000313" key="2">
    <source>
        <dbReference type="EMBL" id="OWY93718.1"/>
    </source>
</evidence>
<evidence type="ECO:0000256" key="1">
    <source>
        <dbReference type="SAM" id="MobiDB-lite"/>
    </source>
</evidence>
<name>A0A225UL89_9STRA</name>
<protein>
    <submittedName>
        <fullName evidence="2">Eukaryotic/viral aspartic protease</fullName>
    </submittedName>
</protein>
<feature type="region of interest" description="Disordered" evidence="1">
    <location>
        <begin position="39"/>
        <end position="67"/>
    </location>
</feature>
<feature type="compositionally biased region" description="Polar residues" evidence="1">
    <location>
        <begin position="114"/>
        <end position="124"/>
    </location>
</feature>
<comment type="caution">
    <text evidence="2">The sequence shown here is derived from an EMBL/GenBank/DDBJ whole genome shotgun (WGS) entry which is preliminary data.</text>
</comment>
<reference evidence="3" key="1">
    <citation type="submission" date="2017-03" db="EMBL/GenBank/DDBJ databases">
        <title>Phytopthora megakarya and P. palmivora, two closely related causual agents of cacao black pod achieved similar genome size and gene model numbers by different mechanisms.</title>
        <authorList>
            <person name="Ali S."/>
            <person name="Shao J."/>
            <person name="Larry D.J."/>
            <person name="Kronmiller B."/>
            <person name="Shen D."/>
            <person name="Strem M.D."/>
            <person name="Melnick R.L."/>
            <person name="Guiltinan M.J."/>
            <person name="Tyler B.M."/>
            <person name="Meinhardt L.W."/>
            <person name="Bailey B.A."/>
        </authorList>
    </citation>
    <scope>NUCLEOTIDE SEQUENCE [LARGE SCALE GENOMIC DNA]</scope>
    <source>
        <strain evidence="3">zdho120</strain>
    </source>
</reference>
<dbReference type="GO" id="GO:0008233">
    <property type="term" value="F:peptidase activity"/>
    <property type="evidence" value="ECO:0007669"/>
    <property type="project" value="UniProtKB-KW"/>
</dbReference>
<keyword evidence="2" id="KW-0645">Protease</keyword>
<proteinExistence type="predicted"/>
<dbReference type="OrthoDB" id="10554453at2759"/>
<feature type="region of interest" description="Disordered" evidence="1">
    <location>
        <begin position="259"/>
        <end position="339"/>
    </location>
</feature>
<feature type="compositionally biased region" description="Acidic residues" evidence="1">
    <location>
        <begin position="48"/>
        <end position="57"/>
    </location>
</feature>
<keyword evidence="3" id="KW-1185">Reference proteome</keyword>
<feature type="compositionally biased region" description="Polar residues" evidence="1">
    <location>
        <begin position="292"/>
        <end position="309"/>
    </location>
</feature>
<dbReference type="GO" id="GO:0006508">
    <property type="term" value="P:proteolysis"/>
    <property type="evidence" value="ECO:0007669"/>
    <property type="project" value="UniProtKB-KW"/>
</dbReference>
<gene>
    <name evidence="2" type="ORF">PHMEG_00036786</name>
</gene>
<organism evidence="2 3">
    <name type="scientific">Phytophthora megakarya</name>
    <dbReference type="NCBI Taxonomy" id="4795"/>
    <lineage>
        <taxon>Eukaryota</taxon>
        <taxon>Sar</taxon>
        <taxon>Stramenopiles</taxon>
        <taxon>Oomycota</taxon>
        <taxon>Peronosporomycetes</taxon>
        <taxon>Peronosporales</taxon>
        <taxon>Peronosporaceae</taxon>
        <taxon>Phytophthora</taxon>
    </lineage>
</organism>
<evidence type="ECO:0000313" key="3">
    <source>
        <dbReference type="Proteomes" id="UP000198211"/>
    </source>
</evidence>
<keyword evidence="2" id="KW-0378">Hydrolase</keyword>
<accession>A0A225UL89</accession>